<gene>
    <name evidence="1" type="primary">Acey_s0164.g3535</name>
    <name evidence="1" type="ORF">Y032_0164g3535</name>
</gene>
<comment type="caution">
    <text evidence="1">The sequence shown here is derived from an EMBL/GenBank/DDBJ whole genome shotgun (WGS) entry which is preliminary data.</text>
</comment>
<sequence length="93" mass="10576">MDWIKITCVETNGFTYPRICFYWIADSQIHCNISATACLTDWIKNIGYGSWMVSKRKSCQIDCILQPMKSKSRRSTLTVNSFIHSASESDSVG</sequence>
<dbReference type="Proteomes" id="UP000024635">
    <property type="component" value="Unassembled WGS sequence"/>
</dbReference>
<dbReference type="EMBL" id="JARK01001500">
    <property type="protein sequence ID" value="EYB95051.1"/>
    <property type="molecule type" value="Genomic_DNA"/>
</dbReference>
<proteinExistence type="predicted"/>
<protein>
    <submittedName>
        <fullName evidence="1">Uncharacterized protein</fullName>
    </submittedName>
</protein>
<dbReference type="AlphaFoldDB" id="A0A016SXH7"/>
<organism evidence="1 2">
    <name type="scientific">Ancylostoma ceylanicum</name>
    <dbReference type="NCBI Taxonomy" id="53326"/>
    <lineage>
        <taxon>Eukaryota</taxon>
        <taxon>Metazoa</taxon>
        <taxon>Ecdysozoa</taxon>
        <taxon>Nematoda</taxon>
        <taxon>Chromadorea</taxon>
        <taxon>Rhabditida</taxon>
        <taxon>Rhabditina</taxon>
        <taxon>Rhabditomorpha</taxon>
        <taxon>Strongyloidea</taxon>
        <taxon>Ancylostomatidae</taxon>
        <taxon>Ancylostomatinae</taxon>
        <taxon>Ancylostoma</taxon>
    </lineage>
</organism>
<evidence type="ECO:0000313" key="2">
    <source>
        <dbReference type="Proteomes" id="UP000024635"/>
    </source>
</evidence>
<reference evidence="2" key="1">
    <citation type="journal article" date="2015" name="Nat. Genet.">
        <title>The genome and transcriptome of the zoonotic hookworm Ancylostoma ceylanicum identify infection-specific gene families.</title>
        <authorList>
            <person name="Schwarz E.M."/>
            <person name="Hu Y."/>
            <person name="Antoshechkin I."/>
            <person name="Miller M.M."/>
            <person name="Sternberg P.W."/>
            <person name="Aroian R.V."/>
        </authorList>
    </citation>
    <scope>NUCLEOTIDE SEQUENCE</scope>
    <source>
        <strain evidence="2">HY135</strain>
    </source>
</reference>
<keyword evidence="2" id="KW-1185">Reference proteome</keyword>
<accession>A0A016SXH7</accession>
<name>A0A016SXH7_9BILA</name>
<evidence type="ECO:0000313" key="1">
    <source>
        <dbReference type="EMBL" id="EYB95051.1"/>
    </source>
</evidence>